<feature type="repeat" description="PPR" evidence="3">
    <location>
        <begin position="1"/>
        <end position="28"/>
    </location>
</feature>
<comment type="similarity">
    <text evidence="1">Belongs to the PPR family. P subfamily.</text>
</comment>
<dbReference type="Pfam" id="PF01535">
    <property type="entry name" value="PPR"/>
    <property type="match status" value="1"/>
</dbReference>
<dbReference type="Gene3D" id="1.25.40.10">
    <property type="entry name" value="Tetratricopeptide repeat domain"/>
    <property type="match status" value="1"/>
</dbReference>
<feature type="compositionally biased region" description="Acidic residues" evidence="4">
    <location>
        <begin position="142"/>
        <end position="155"/>
    </location>
</feature>
<feature type="repeat" description="PPR" evidence="3">
    <location>
        <begin position="64"/>
        <end position="98"/>
    </location>
</feature>
<protein>
    <recommendedName>
        <fullName evidence="7">Pentatricopeptide repeat-containing protein</fullName>
    </recommendedName>
</protein>
<feature type="repeat" description="PPR" evidence="3">
    <location>
        <begin position="29"/>
        <end position="63"/>
    </location>
</feature>
<evidence type="ECO:0000256" key="2">
    <source>
        <dbReference type="ARBA" id="ARBA00022737"/>
    </source>
</evidence>
<dbReference type="EMBL" id="RXIC02000024">
    <property type="protein sequence ID" value="KAB1209606.1"/>
    <property type="molecule type" value="Genomic_DNA"/>
</dbReference>
<evidence type="ECO:0000313" key="5">
    <source>
        <dbReference type="EMBL" id="KAB1209606.1"/>
    </source>
</evidence>
<name>A0A6A1VBN9_9ROSI</name>
<evidence type="ECO:0000256" key="3">
    <source>
        <dbReference type="PROSITE-ProRule" id="PRU00708"/>
    </source>
</evidence>
<evidence type="ECO:0000256" key="4">
    <source>
        <dbReference type="SAM" id="MobiDB-lite"/>
    </source>
</evidence>
<organism evidence="5 6">
    <name type="scientific">Morella rubra</name>
    <name type="common">Chinese bayberry</name>
    <dbReference type="NCBI Taxonomy" id="262757"/>
    <lineage>
        <taxon>Eukaryota</taxon>
        <taxon>Viridiplantae</taxon>
        <taxon>Streptophyta</taxon>
        <taxon>Embryophyta</taxon>
        <taxon>Tracheophyta</taxon>
        <taxon>Spermatophyta</taxon>
        <taxon>Magnoliopsida</taxon>
        <taxon>eudicotyledons</taxon>
        <taxon>Gunneridae</taxon>
        <taxon>Pentapetalae</taxon>
        <taxon>rosids</taxon>
        <taxon>fabids</taxon>
        <taxon>Fagales</taxon>
        <taxon>Myricaceae</taxon>
        <taxon>Morella</taxon>
    </lineage>
</organism>
<comment type="caution">
    <text evidence="5">The sequence shown here is derived from an EMBL/GenBank/DDBJ whole genome shotgun (WGS) entry which is preliminary data.</text>
</comment>
<dbReference type="Pfam" id="PF13041">
    <property type="entry name" value="PPR_2"/>
    <property type="match status" value="1"/>
</dbReference>
<dbReference type="Proteomes" id="UP000516437">
    <property type="component" value="Chromosome 6"/>
</dbReference>
<keyword evidence="2" id="KW-0677">Repeat</keyword>
<evidence type="ECO:0000256" key="1">
    <source>
        <dbReference type="ARBA" id="ARBA00007626"/>
    </source>
</evidence>
<evidence type="ECO:0008006" key="7">
    <source>
        <dbReference type="Google" id="ProtNLM"/>
    </source>
</evidence>
<dbReference type="AlphaFoldDB" id="A0A6A1VBN9"/>
<dbReference type="PANTHER" id="PTHR47447">
    <property type="entry name" value="OS03G0856100 PROTEIN"/>
    <property type="match status" value="1"/>
</dbReference>
<dbReference type="PANTHER" id="PTHR47447:SF17">
    <property type="entry name" value="OS12G0638900 PROTEIN"/>
    <property type="match status" value="1"/>
</dbReference>
<dbReference type="PROSITE" id="PS51375">
    <property type="entry name" value="PPR"/>
    <property type="match status" value="3"/>
</dbReference>
<keyword evidence="6" id="KW-1185">Reference proteome</keyword>
<gene>
    <name evidence="5" type="ORF">CJ030_MR6G003941</name>
</gene>
<dbReference type="InterPro" id="IPR002885">
    <property type="entry name" value="PPR_rpt"/>
</dbReference>
<feature type="region of interest" description="Disordered" evidence="4">
    <location>
        <begin position="122"/>
        <end position="155"/>
    </location>
</feature>
<accession>A0A6A1VBN9</accession>
<feature type="compositionally biased region" description="Basic and acidic residues" evidence="4">
    <location>
        <begin position="132"/>
        <end position="141"/>
    </location>
</feature>
<reference evidence="5 6" key="1">
    <citation type="journal article" date="2019" name="Plant Biotechnol. J.">
        <title>The red bayberry genome and genetic basis of sex determination.</title>
        <authorList>
            <person name="Jia H.M."/>
            <person name="Jia H.J."/>
            <person name="Cai Q.L."/>
            <person name="Wang Y."/>
            <person name="Zhao H.B."/>
            <person name="Yang W.F."/>
            <person name="Wang G.Y."/>
            <person name="Li Y.H."/>
            <person name="Zhan D.L."/>
            <person name="Shen Y.T."/>
            <person name="Niu Q.F."/>
            <person name="Chang L."/>
            <person name="Qiu J."/>
            <person name="Zhao L."/>
            <person name="Xie H.B."/>
            <person name="Fu W.Y."/>
            <person name="Jin J."/>
            <person name="Li X.W."/>
            <person name="Jiao Y."/>
            <person name="Zhou C.C."/>
            <person name="Tu T."/>
            <person name="Chai C.Y."/>
            <person name="Gao J.L."/>
            <person name="Fan L.J."/>
            <person name="van de Weg E."/>
            <person name="Wang J.Y."/>
            <person name="Gao Z.S."/>
        </authorList>
    </citation>
    <scope>NUCLEOTIDE SEQUENCE [LARGE SCALE GENOMIC DNA]</scope>
    <source>
        <tissue evidence="5">Leaves</tissue>
    </source>
</reference>
<dbReference type="OrthoDB" id="185373at2759"/>
<dbReference type="InterPro" id="IPR011990">
    <property type="entry name" value="TPR-like_helical_dom_sf"/>
</dbReference>
<proteinExistence type="inferred from homology"/>
<evidence type="ECO:0000313" key="6">
    <source>
        <dbReference type="Proteomes" id="UP000516437"/>
    </source>
</evidence>
<dbReference type="NCBIfam" id="TIGR00756">
    <property type="entry name" value="PPR"/>
    <property type="match status" value="3"/>
</dbReference>
<sequence length="155" mass="17343">MLSAYVNASDVEGADQFFRRLKQEGFVPNVVTYGALIKGYAKINNLDKMMEKYEEMQACGIKVNQTVLTTVMDACGKNRGFGSAVVWYKEMEACGFPPDQKAKNILLSLAKTAEEQDEAIQLAGNLDQSSDEVNRVSRFVDEDSDDNDDEDEYDE</sequence>